<reference evidence="3" key="1">
    <citation type="journal article" date="2019" name="bioRxiv">
        <title>The Genome of the Zebra Mussel, Dreissena polymorpha: A Resource for Invasive Species Research.</title>
        <authorList>
            <person name="McCartney M.A."/>
            <person name="Auch B."/>
            <person name="Kono T."/>
            <person name="Mallez S."/>
            <person name="Zhang Y."/>
            <person name="Obille A."/>
            <person name="Becker A."/>
            <person name="Abrahante J.E."/>
            <person name="Garbe J."/>
            <person name="Badalamenti J.P."/>
            <person name="Herman A."/>
            <person name="Mangelson H."/>
            <person name="Liachko I."/>
            <person name="Sullivan S."/>
            <person name="Sone E.D."/>
            <person name="Koren S."/>
            <person name="Silverstein K.A.T."/>
            <person name="Beckman K.B."/>
            <person name="Gohl D.M."/>
        </authorList>
    </citation>
    <scope>NUCLEOTIDE SEQUENCE</scope>
    <source>
        <strain evidence="3">Duluth1</strain>
        <tissue evidence="3">Whole animal</tissue>
    </source>
</reference>
<dbReference type="InterPro" id="IPR004244">
    <property type="entry name" value="Transposase_22"/>
</dbReference>
<organism evidence="3 4">
    <name type="scientific">Dreissena polymorpha</name>
    <name type="common">Zebra mussel</name>
    <name type="synonym">Mytilus polymorpha</name>
    <dbReference type="NCBI Taxonomy" id="45954"/>
    <lineage>
        <taxon>Eukaryota</taxon>
        <taxon>Metazoa</taxon>
        <taxon>Spiralia</taxon>
        <taxon>Lophotrochozoa</taxon>
        <taxon>Mollusca</taxon>
        <taxon>Bivalvia</taxon>
        <taxon>Autobranchia</taxon>
        <taxon>Heteroconchia</taxon>
        <taxon>Euheterodonta</taxon>
        <taxon>Imparidentia</taxon>
        <taxon>Neoheterodontei</taxon>
        <taxon>Myida</taxon>
        <taxon>Dreissenoidea</taxon>
        <taxon>Dreissenidae</taxon>
        <taxon>Dreissena</taxon>
    </lineage>
</organism>
<evidence type="ECO:0008006" key="5">
    <source>
        <dbReference type="Google" id="ProtNLM"/>
    </source>
</evidence>
<sequence>MSFTASTPNIAKTKRTSSELSTPEGKVEQKKNRVTSDSSVDFNYTFESMSENDNVGNVGLDVNIMRAIKQTVQEAINHALSVQMKTMIETIITGVVDGLSKRIECLEHENTKLQNENRTLKDALDASEQYSRRNSLRIFGIPESAKPNESTDEIVMNLCMSMGADVLIGEIDRSHRTGKPGGPQPRPILVKFVSYRARQKLYSLRRNLKTNKEHARVFINEDLTQRRAQLLFVARGLAKAKRIESAWSADGIVLIRVLENGESKLKRIASEFELEKYK</sequence>
<feature type="compositionally biased region" description="Polar residues" evidence="2">
    <location>
        <begin position="1"/>
        <end position="10"/>
    </location>
</feature>
<evidence type="ECO:0000256" key="1">
    <source>
        <dbReference type="SAM" id="Coils"/>
    </source>
</evidence>
<dbReference type="AlphaFoldDB" id="A0A9D4FZY7"/>
<evidence type="ECO:0000313" key="3">
    <source>
        <dbReference type="EMBL" id="KAH3807582.1"/>
    </source>
</evidence>
<keyword evidence="1" id="KW-0175">Coiled coil</keyword>
<protein>
    <recommendedName>
        <fullName evidence="5">Transposase</fullName>
    </recommendedName>
</protein>
<dbReference type="Gene3D" id="3.30.70.1820">
    <property type="entry name" value="L1 transposable element, RRM domain"/>
    <property type="match status" value="1"/>
</dbReference>
<proteinExistence type="predicted"/>
<feature type="coiled-coil region" evidence="1">
    <location>
        <begin position="96"/>
        <end position="133"/>
    </location>
</feature>
<dbReference type="EMBL" id="JAIWYP010000006">
    <property type="protein sequence ID" value="KAH3807582.1"/>
    <property type="molecule type" value="Genomic_DNA"/>
</dbReference>
<evidence type="ECO:0000313" key="4">
    <source>
        <dbReference type="Proteomes" id="UP000828390"/>
    </source>
</evidence>
<feature type="region of interest" description="Disordered" evidence="2">
    <location>
        <begin position="1"/>
        <end position="34"/>
    </location>
</feature>
<name>A0A9D4FZY7_DREPO</name>
<dbReference type="PANTHER" id="PTHR11505">
    <property type="entry name" value="L1 TRANSPOSABLE ELEMENT-RELATED"/>
    <property type="match status" value="1"/>
</dbReference>
<keyword evidence="4" id="KW-1185">Reference proteome</keyword>
<dbReference type="Proteomes" id="UP000828390">
    <property type="component" value="Unassembled WGS sequence"/>
</dbReference>
<gene>
    <name evidence="3" type="ORF">DPMN_135927</name>
</gene>
<reference evidence="3" key="2">
    <citation type="submission" date="2020-11" db="EMBL/GenBank/DDBJ databases">
        <authorList>
            <person name="McCartney M.A."/>
            <person name="Auch B."/>
            <person name="Kono T."/>
            <person name="Mallez S."/>
            <person name="Becker A."/>
            <person name="Gohl D.M."/>
            <person name="Silverstein K.A.T."/>
            <person name="Koren S."/>
            <person name="Bechman K.B."/>
            <person name="Herman A."/>
            <person name="Abrahante J.E."/>
            <person name="Garbe J."/>
        </authorList>
    </citation>
    <scope>NUCLEOTIDE SEQUENCE</scope>
    <source>
        <strain evidence="3">Duluth1</strain>
        <tissue evidence="3">Whole animal</tissue>
    </source>
</reference>
<comment type="caution">
    <text evidence="3">The sequence shown here is derived from an EMBL/GenBank/DDBJ whole genome shotgun (WGS) entry which is preliminary data.</text>
</comment>
<accession>A0A9D4FZY7</accession>
<evidence type="ECO:0000256" key="2">
    <source>
        <dbReference type="SAM" id="MobiDB-lite"/>
    </source>
</evidence>